<dbReference type="InterPro" id="IPR052894">
    <property type="entry name" value="AsmA-related"/>
</dbReference>
<gene>
    <name evidence="1" type="ORF">OO013_05210</name>
</gene>
<comment type="caution">
    <text evidence="1">The sequence shown here is derived from an EMBL/GenBank/DDBJ whole genome shotgun (WGS) entry which is preliminary data.</text>
</comment>
<dbReference type="Proteomes" id="UP001209885">
    <property type="component" value="Unassembled WGS sequence"/>
</dbReference>
<dbReference type="PANTHER" id="PTHR30441:SF8">
    <property type="entry name" value="DUF748 DOMAIN-CONTAINING PROTEIN"/>
    <property type="match status" value="1"/>
</dbReference>
<evidence type="ECO:0000313" key="1">
    <source>
        <dbReference type="EMBL" id="MCX2743252.1"/>
    </source>
</evidence>
<dbReference type="RefSeq" id="WP_266055627.1">
    <property type="nucleotide sequence ID" value="NZ_JAPFQN010000003.1"/>
</dbReference>
<accession>A0ABT3RN70</accession>
<name>A0ABT3RN70_9BACT</name>
<dbReference type="EMBL" id="JAPFQN010000003">
    <property type="protein sequence ID" value="MCX2743252.1"/>
    <property type="molecule type" value="Genomic_DNA"/>
</dbReference>
<dbReference type="PANTHER" id="PTHR30441">
    <property type="entry name" value="DUF748 DOMAIN-CONTAINING PROTEIN"/>
    <property type="match status" value="1"/>
</dbReference>
<proteinExistence type="predicted"/>
<evidence type="ECO:0008006" key="3">
    <source>
        <dbReference type="Google" id="ProtNLM"/>
    </source>
</evidence>
<protein>
    <recommendedName>
        <fullName evidence="3">AsmA-like C-terminal domain-containing protein</fullName>
    </recommendedName>
</protein>
<keyword evidence="2" id="KW-1185">Reference proteome</keyword>
<sequence>MTSFFSKKSWKKWIALFAILFIFIPIIGISVVYANQQQIVHEMVDYLNEDFQGKLEIEGSHISPFANFPYVSIDLENVKVYEGKEKDSPILLHLEDTYIGFDIWSMMGGEYDIKAIRLEGGFIKLVQHVDGTFNIANALTSSSDSITHEEDHLHLELNAVNLKNIDLMKLNEENNLLAEAFINEAKSSFKTSSEHTYIELDSKFLFNLIADGDTTFLHDKHIDLHTTLDLDAKTGKLEILPSELNIEKALFEMEGSVDFENDMFLDLHFKGNKPNFNLFLAFAPPEIMPVLERYENGGRIYFDARVKGKSINGHNPAVNVDFGCQEAFINNKEADKSVNELYFEGHFTNGEKQNASTMALDILDFSAKPEAGNFSGKLNVVNFDSPDIDLQLKSDFNLDFLAEFLNIQNLQDVTGKISLTMNFHDIIDLEHPERSIEKLNESYYTVLKIDNLNFNSSQYPLPINDVNVDITMDGHAAEIKKLEGKIGSSDISITASISDLPAILHHTDLPVEAILDINSSKIDLRELTSVNEDSAKINEVITNLRTRFKFKSSARAFTESPNLPVGEFFIEKLHANLKNYPHELHDFNADIMVDNENFQIIDFTGMIDESDFHFNGRLENYDLWFEEGPRGSTKIDFHLNSDVLQLDDLFAYGGENHVPEDYRHEEFTDLHLKGIAKLEFNKKLLSSHITIEALETNMKVHHMRFEKFNGEFFIDSTAIKATNVGGKIGNSNFKIDFNYDLSEDTVNHHHTFKLTAPHLDFDQLFAYNPSPEDQEMTPEDHEAGFNIFEVPFSNMDFSFDIGHLNYHRYLLDDFLLKGRMKKNHYIYVDTMSLKAAGGKIDLNGYFNGSNPKAIYFSPKMQVKNVDLDQLLFKFENFGQDHLVSENLHGKLSGSINGKVHMHADMVPIIDDSELHINLKVVNGSLNHYPAFDALSDYFGDKNLSNVRFDTLQNKLDLKNGYLSIPSMNINSTIGFFEISGKQNMDMDMEYYLRIPLEVVTKAGMQKLFGKKKEATSDQVDEIQYRDENKNVRFINIKIEGTPDDFEISLGKDKS</sequence>
<organism evidence="1 2">
    <name type="scientific">Mangrovivirga halotolerans</name>
    <dbReference type="NCBI Taxonomy" id="2993936"/>
    <lineage>
        <taxon>Bacteria</taxon>
        <taxon>Pseudomonadati</taxon>
        <taxon>Bacteroidota</taxon>
        <taxon>Cytophagia</taxon>
        <taxon>Cytophagales</taxon>
        <taxon>Mangrovivirgaceae</taxon>
        <taxon>Mangrovivirga</taxon>
    </lineage>
</organism>
<evidence type="ECO:0000313" key="2">
    <source>
        <dbReference type="Proteomes" id="UP001209885"/>
    </source>
</evidence>
<reference evidence="1 2" key="1">
    <citation type="submission" date="2022-11" db="EMBL/GenBank/DDBJ databases">
        <title>The characterization of three novel Bacteroidetes species and genomic analysis of their roles in tidal elemental geochemical cycles.</title>
        <authorList>
            <person name="Ma K."/>
        </authorList>
    </citation>
    <scope>NUCLEOTIDE SEQUENCE [LARGE SCALE GENOMIC DNA]</scope>
    <source>
        <strain evidence="1 2">M17</strain>
    </source>
</reference>